<organism evidence="4 5">
    <name type="scientific">Chitinophaga rupis</name>
    <dbReference type="NCBI Taxonomy" id="573321"/>
    <lineage>
        <taxon>Bacteria</taxon>
        <taxon>Pseudomonadati</taxon>
        <taxon>Bacteroidota</taxon>
        <taxon>Chitinophagia</taxon>
        <taxon>Chitinophagales</taxon>
        <taxon>Chitinophagaceae</taxon>
        <taxon>Chitinophaga</taxon>
    </lineage>
</organism>
<protein>
    <submittedName>
        <fullName evidence="4">Response regulator receiver domain-containing protein</fullName>
    </submittedName>
</protein>
<evidence type="ECO:0000256" key="2">
    <source>
        <dbReference type="SAM" id="Phobius"/>
    </source>
</evidence>
<dbReference type="AlphaFoldDB" id="A0A1H8DSP3"/>
<dbReference type="Pfam" id="PF00072">
    <property type="entry name" value="Response_reg"/>
    <property type="match status" value="1"/>
</dbReference>
<dbReference type="SUPFAM" id="SSF52172">
    <property type="entry name" value="CheY-like"/>
    <property type="match status" value="1"/>
</dbReference>
<dbReference type="PROSITE" id="PS50110">
    <property type="entry name" value="RESPONSE_REGULATORY"/>
    <property type="match status" value="1"/>
</dbReference>
<evidence type="ECO:0000313" key="5">
    <source>
        <dbReference type="Proteomes" id="UP000198984"/>
    </source>
</evidence>
<dbReference type="Gene3D" id="3.40.50.2300">
    <property type="match status" value="1"/>
</dbReference>
<dbReference type="EMBL" id="FOBB01000008">
    <property type="protein sequence ID" value="SEN10243.1"/>
    <property type="molecule type" value="Genomic_DNA"/>
</dbReference>
<sequence length="181" mass="20678">MKALLRGRVKVDKNWAALYRAALDFFRTFPGLISILLIKILLFLLYISNTMSKNRTVFLVDDDTDDQDFFKSALQTIDNSAFLLSAFNGEHALELINGGNVDPDIVFLDLNMPRMNGAELLVELRRMESFDLIPIILYSTSSERSAIIECMQLGANDYLVKPNKFETLIVEIRTVMDKYLK</sequence>
<dbReference type="InterPro" id="IPR052893">
    <property type="entry name" value="TCS_response_regulator"/>
</dbReference>
<accession>A0A1H8DSP3</accession>
<dbReference type="STRING" id="573321.SAMN04488505_10890"/>
<dbReference type="InterPro" id="IPR001789">
    <property type="entry name" value="Sig_transdc_resp-reg_receiver"/>
</dbReference>
<reference evidence="4 5" key="1">
    <citation type="submission" date="2016-10" db="EMBL/GenBank/DDBJ databases">
        <authorList>
            <person name="de Groot N.N."/>
        </authorList>
    </citation>
    <scope>NUCLEOTIDE SEQUENCE [LARGE SCALE GENOMIC DNA]</scope>
    <source>
        <strain evidence="4 5">DSM 21039</strain>
    </source>
</reference>
<keyword evidence="2" id="KW-1133">Transmembrane helix</keyword>
<dbReference type="PANTHER" id="PTHR44520">
    <property type="entry name" value="RESPONSE REGULATOR RCP1-RELATED"/>
    <property type="match status" value="1"/>
</dbReference>
<dbReference type="SMART" id="SM00448">
    <property type="entry name" value="REC"/>
    <property type="match status" value="1"/>
</dbReference>
<gene>
    <name evidence="4" type="ORF">SAMN04488505_10890</name>
</gene>
<keyword evidence="2" id="KW-0812">Transmembrane</keyword>
<feature type="transmembrane region" description="Helical" evidence="2">
    <location>
        <begin position="28"/>
        <end position="47"/>
    </location>
</feature>
<feature type="modified residue" description="4-aspartylphosphate" evidence="1">
    <location>
        <position position="109"/>
    </location>
</feature>
<keyword evidence="5" id="KW-1185">Reference proteome</keyword>
<feature type="domain" description="Response regulatory" evidence="3">
    <location>
        <begin position="56"/>
        <end position="176"/>
    </location>
</feature>
<keyword evidence="2" id="KW-0472">Membrane</keyword>
<dbReference type="GO" id="GO:0000160">
    <property type="term" value="P:phosphorelay signal transduction system"/>
    <property type="evidence" value="ECO:0007669"/>
    <property type="project" value="InterPro"/>
</dbReference>
<keyword evidence="1" id="KW-0597">Phosphoprotein</keyword>
<proteinExistence type="predicted"/>
<dbReference type="InterPro" id="IPR011006">
    <property type="entry name" value="CheY-like_superfamily"/>
</dbReference>
<dbReference type="Proteomes" id="UP000198984">
    <property type="component" value="Unassembled WGS sequence"/>
</dbReference>
<evidence type="ECO:0000313" key="4">
    <source>
        <dbReference type="EMBL" id="SEN10243.1"/>
    </source>
</evidence>
<evidence type="ECO:0000256" key="1">
    <source>
        <dbReference type="PROSITE-ProRule" id="PRU00169"/>
    </source>
</evidence>
<evidence type="ECO:0000259" key="3">
    <source>
        <dbReference type="PROSITE" id="PS50110"/>
    </source>
</evidence>
<name>A0A1H8DSP3_9BACT</name>